<dbReference type="PANTHER" id="PTHR33653">
    <property type="entry name" value="RIBONUCLEASE VAPC2"/>
    <property type="match status" value="1"/>
</dbReference>
<keyword evidence="5" id="KW-0378">Hydrolase</keyword>
<accession>A0ABZ0IZI5</accession>
<dbReference type="Gene3D" id="3.40.50.1010">
    <property type="entry name" value="5'-nuclease"/>
    <property type="match status" value="1"/>
</dbReference>
<dbReference type="InterPro" id="IPR002716">
    <property type="entry name" value="PIN_dom"/>
</dbReference>
<sequence length="119" mass="13214">MKQKPLHVFERFRSISLGEIGISSITLSELNYGVMKSALPEKNKLALAQFLVPLEILPFNEDAAIAYGRIRADLENKGTPIGPLDTLIAAHALSLDQTLVTNNEKEFPRVISLKIENWA</sequence>
<name>A0ABZ0IZI5_9BACT</name>
<evidence type="ECO:0000256" key="5">
    <source>
        <dbReference type="ARBA" id="ARBA00022801"/>
    </source>
</evidence>
<keyword evidence="6" id="KW-0460">Magnesium</keyword>
<feature type="domain" description="PIN" evidence="8">
    <location>
        <begin position="12"/>
        <end position="110"/>
    </location>
</feature>
<keyword evidence="3" id="KW-0540">Nuclease</keyword>
<dbReference type="EMBL" id="CP136051">
    <property type="protein sequence ID" value="WOK09755.1"/>
    <property type="molecule type" value="Genomic_DNA"/>
</dbReference>
<evidence type="ECO:0000256" key="7">
    <source>
        <dbReference type="ARBA" id="ARBA00038093"/>
    </source>
</evidence>
<dbReference type="InterPro" id="IPR029060">
    <property type="entry name" value="PIN-like_dom_sf"/>
</dbReference>
<evidence type="ECO:0000256" key="4">
    <source>
        <dbReference type="ARBA" id="ARBA00022723"/>
    </source>
</evidence>
<evidence type="ECO:0000313" key="10">
    <source>
        <dbReference type="Proteomes" id="UP001302349"/>
    </source>
</evidence>
<keyword evidence="10" id="KW-1185">Reference proteome</keyword>
<evidence type="ECO:0000256" key="2">
    <source>
        <dbReference type="ARBA" id="ARBA00022649"/>
    </source>
</evidence>
<evidence type="ECO:0000259" key="8">
    <source>
        <dbReference type="Pfam" id="PF01850"/>
    </source>
</evidence>
<reference evidence="9 10" key="1">
    <citation type="journal article" date="2023" name="Microbiol. Resour. Announc.">
        <title>Complete Genome Sequence of Imperialibacter roseus strain P4T.</title>
        <authorList>
            <person name="Tizabi D.R."/>
            <person name="Bachvaroff T."/>
            <person name="Hill R.T."/>
        </authorList>
    </citation>
    <scope>NUCLEOTIDE SEQUENCE [LARGE SCALE GENOMIC DNA]</scope>
    <source>
        <strain evidence="9 10">P4T</strain>
    </source>
</reference>
<comment type="similarity">
    <text evidence="7">Belongs to the PINc/VapC protein family.</text>
</comment>
<dbReference type="Pfam" id="PF01850">
    <property type="entry name" value="PIN"/>
    <property type="match status" value="1"/>
</dbReference>
<dbReference type="InterPro" id="IPR050556">
    <property type="entry name" value="Type_II_TA_system_RNase"/>
</dbReference>
<proteinExistence type="inferred from homology"/>
<comment type="cofactor">
    <cofactor evidence="1">
        <name>Mg(2+)</name>
        <dbReference type="ChEBI" id="CHEBI:18420"/>
    </cofactor>
</comment>
<evidence type="ECO:0000256" key="6">
    <source>
        <dbReference type="ARBA" id="ARBA00022842"/>
    </source>
</evidence>
<protein>
    <submittedName>
        <fullName evidence="9">Type II toxin-antitoxin system VapC family toxin</fullName>
    </submittedName>
</protein>
<keyword evidence="2" id="KW-1277">Toxin-antitoxin system</keyword>
<dbReference type="Proteomes" id="UP001302349">
    <property type="component" value="Chromosome"/>
</dbReference>
<dbReference type="RefSeq" id="WP_317492362.1">
    <property type="nucleotide sequence ID" value="NZ_CP136051.1"/>
</dbReference>
<keyword evidence="4" id="KW-0479">Metal-binding</keyword>
<organism evidence="9 10">
    <name type="scientific">Imperialibacter roseus</name>
    <dbReference type="NCBI Taxonomy" id="1324217"/>
    <lineage>
        <taxon>Bacteria</taxon>
        <taxon>Pseudomonadati</taxon>
        <taxon>Bacteroidota</taxon>
        <taxon>Cytophagia</taxon>
        <taxon>Cytophagales</taxon>
        <taxon>Flammeovirgaceae</taxon>
        <taxon>Imperialibacter</taxon>
    </lineage>
</organism>
<evidence type="ECO:0000256" key="3">
    <source>
        <dbReference type="ARBA" id="ARBA00022722"/>
    </source>
</evidence>
<dbReference type="CDD" id="cd18745">
    <property type="entry name" value="PIN_VapC4-5_FitB-like"/>
    <property type="match status" value="1"/>
</dbReference>
<dbReference type="PANTHER" id="PTHR33653:SF1">
    <property type="entry name" value="RIBONUCLEASE VAPC2"/>
    <property type="match status" value="1"/>
</dbReference>
<evidence type="ECO:0000256" key="1">
    <source>
        <dbReference type="ARBA" id="ARBA00001946"/>
    </source>
</evidence>
<evidence type="ECO:0000313" key="9">
    <source>
        <dbReference type="EMBL" id="WOK09755.1"/>
    </source>
</evidence>
<gene>
    <name evidence="9" type="ORF">RT717_14450</name>
</gene>
<dbReference type="SUPFAM" id="SSF88723">
    <property type="entry name" value="PIN domain-like"/>
    <property type="match status" value="1"/>
</dbReference>